<gene>
    <name evidence="1" type="ORF">CPAG_08444</name>
</gene>
<reference evidence="2" key="3">
    <citation type="journal article" date="2010" name="Genome Res.">
        <title>Population genomic sequencing of Coccidioides fungi reveals recent hybridization and transposon control.</title>
        <authorList>
            <person name="Neafsey D.E."/>
            <person name="Barker B.M."/>
            <person name="Sharpton T.J."/>
            <person name="Stajich J.E."/>
            <person name="Park D.J."/>
            <person name="Whiston E."/>
            <person name="Hung C.-Y."/>
            <person name="McMahan C."/>
            <person name="White J."/>
            <person name="Sykes S."/>
            <person name="Heiman D."/>
            <person name="Young S."/>
            <person name="Zeng Q."/>
            <person name="Abouelleil A."/>
            <person name="Aftuck L."/>
            <person name="Bessette D."/>
            <person name="Brown A."/>
            <person name="FitzGerald M."/>
            <person name="Lui A."/>
            <person name="Macdonald J.P."/>
            <person name="Priest M."/>
            <person name="Orbach M.J."/>
            <person name="Galgiani J.N."/>
            <person name="Kirkland T.N."/>
            <person name="Cole G.T."/>
            <person name="Birren B.W."/>
            <person name="Henn M.R."/>
            <person name="Taylor J.W."/>
            <person name="Rounsley S.D."/>
        </authorList>
    </citation>
    <scope>NUCLEOTIDE SEQUENCE [LARGE SCALE GENOMIC DNA]</scope>
    <source>
        <strain evidence="2">RMSCC 3488</strain>
    </source>
</reference>
<evidence type="ECO:0000313" key="1">
    <source>
        <dbReference type="EMBL" id="KMM72145.1"/>
    </source>
</evidence>
<dbReference type="VEuPathDB" id="FungiDB:CPAG_08444"/>
<protein>
    <submittedName>
        <fullName evidence="1">Uncharacterized protein</fullName>
    </submittedName>
</protein>
<sequence length="280" mass="30652">MCRSLSPPRGVCWTARLRNYAEIAGLNLVVVPSVPLPPPSCAGNKQSTPCGRGGIRNAGIYAQTESSPAERVRQATLDPPGRGKAFCREPEVKERPPTWLRGYRRTHKSAGEAQPVERSVARNIRYKEAQDALSDWWYFARGTCLKRAPFVPFRSMLNGNIVKADTPPASRGAFIGVQGARSAASLFPSICCGKTTRVIIARRLSSIGQTTTTLSAAVHRILWTTTSVTFFKDQKCDGATLCAFRICDFQVCGFPSDSRFPRTSKRNLKVKAEDPAATTT</sequence>
<reference evidence="2" key="2">
    <citation type="journal article" date="2009" name="Genome Res.">
        <title>Comparative genomic analyses of the human fungal pathogens Coccidioides and their relatives.</title>
        <authorList>
            <person name="Sharpton T.J."/>
            <person name="Stajich J.E."/>
            <person name="Rounsley S.D."/>
            <person name="Gardner M.J."/>
            <person name="Wortman J.R."/>
            <person name="Jordar V.S."/>
            <person name="Maiti R."/>
            <person name="Kodira C.D."/>
            <person name="Neafsey D.E."/>
            <person name="Zeng Q."/>
            <person name="Hung C.-Y."/>
            <person name="McMahan C."/>
            <person name="Muszewska A."/>
            <person name="Grynberg M."/>
            <person name="Mandel M.A."/>
            <person name="Kellner E.M."/>
            <person name="Barker B.M."/>
            <person name="Galgiani J.N."/>
            <person name="Orbach M.J."/>
            <person name="Kirkland T.N."/>
            <person name="Cole G.T."/>
            <person name="Henn M.R."/>
            <person name="Birren B.W."/>
            <person name="Taylor J.W."/>
        </authorList>
    </citation>
    <scope>NUCLEOTIDE SEQUENCE [LARGE SCALE GENOMIC DNA]</scope>
    <source>
        <strain evidence="2">RMSCC 3488</strain>
    </source>
</reference>
<dbReference type="EMBL" id="DS268113">
    <property type="protein sequence ID" value="KMM72145.1"/>
    <property type="molecule type" value="Genomic_DNA"/>
</dbReference>
<evidence type="ECO:0000313" key="2">
    <source>
        <dbReference type="Proteomes" id="UP000054567"/>
    </source>
</evidence>
<proteinExistence type="predicted"/>
<accession>A0A0J6FRV2</accession>
<name>A0A0J6FRV2_COCPO</name>
<dbReference type="Proteomes" id="UP000054567">
    <property type="component" value="Unassembled WGS sequence"/>
</dbReference>
<organism evidence="1 2">
    <name type="scientific">Coccidioides posadasii RMSCC 3488</name>
    <dbReference type="NCBI Taxonomy" id="454284"/>
    <lineage>
        <taxon>Eukaryota</taxon>
        <taxon>Fungi</taxon>
        <taxon>Dikarya</taxon>
        <taxon>Ascomycota</taxon>
        <taxon>Pezizomycotina</taxon>
        <taxon>Eurotiomycetes</taxon>
        <taxon>Eurotiomycetidae</taxon>
        <taxon>Onygenales</taxon>
        <taxon>Onygenaceae</taxon>
        <taxon>Coccidioides</taxon>
    </lineage>
</organism>
<reference evidence="1 2" key="1">
    <citation type="submission" date="2007-06" db="EMBL/GenBank/DDBJ databases">
        <title>The Genome Sequence of Coccidioides posadasii RMSCC_3488.</title>
        <authorList>
            <consortium name="Coccidioides Genome Resources Consortium"/>
            <consortium name="The Broad Institute Genome Sequencing Platform"/>
            <person name="Henn M.R."/>
            <person name="Sykes S."/>
            <person name="Young S."/>
            <person name="Jaffe D."/>
            <person name="Berlin A."/>
            <person name="Alvarez P."/>
            <person name="Butler J."/>
            <person name="Gnerre S."/>
            <person name="Grabherr M."/>
            <person name="Mauceli E."/>
            <person name="Brockman W."/>
            <person name="Kodira C."/>
            <person name="Alvarado L."/>
            <person name="Zeng Q."/>
            <person name="Crawford M."/>
            <person name="Antoine C."/>
            <person name="Devon K."/>
            <person name="Galgiani J."/>
            <person name="Orsborn K."/>
            <person name="Lewis M.L."/>
            <person name="Nusbaum C."/>
            <person name="Galagan J."/>
            <person name="Birren B."/>
        </authorList>
    </citation>
    <scope>NUCLEOTIDE SEQUENCE [LARGE SCALE GENOMIC DNA]</scope>
    <source>
        <strain evidence="1 2">RMSCC 3488</strain>
    </source>
</reference>
<dbReference type="AlphaFoldDB" id="A0A0J6FRV2"/>